<evidence type="ECO:0000256" key="1">
    <source>
        <dbReference type="SAM" id="MobiDB-lite"/>
    </source>
</evidence>
<keyword evidence="2" id="KW-1133">Transmembrane helix</keyword>
<accession>A0A8H3FJX5</accession>
<feature type="compositionally biased region" description="Basic and acidic residues" evidence="1">
    <location>
        <begin position="1"/>
        <end position="10"/>
    </location>
</feature>
<dbReference type="GO" id="GO:1903778">
    <property type="term" value="P:protein localization to vacuolar membrane"/>
    <property type="evidence" value="ECO:0007669"/>
    <property type="project" value="TreeGrafter"/>
</dbReference>
<dbReference type="GO" id="GO:0000011">
    <property type="term" value="P:vacuole inheritance"/>
    <property type="evidence" value="ECO:0007669"/>
    <property type="project" value="TreeGrafter"/>
</dbReference>
<feature type="region of interest" description="Disordered" evidence="1">
    <location>
        <begin position="349"/>
        <end position="407"/>
    </location>
</feature>
<feature type="compositionally biased region" description="Polar residues" evidence="1">
    <location>
        <begin position="226"/>
        <end position="243"/>
    </location>
</feature>
<feature type="region of interest" description="Disordered" evidence="1">
    <location>
        <begin position="496"/>
        <end position="529"/>
    </location>
</feature>
<feature type="compositionally biased region" description="Polar residues" evidence="1">
    <location>
        <begin position="89"/>
        <end position="106"/>
    </location>
</feature>
<keyword evidence="2" id="KW-0812">Transmembrane</keyword>
<feature type="region of interest" description="Disordered" evidence="1">
    <location>
        <begin position="1"/>
        <end position="107"/>
    </location>
</feature>
<feature type="compositionally biased region" description="Basic and acidic residues" evidence="1">
    <location>
        <begin position="258"/>
        <end position="296"/>
    </location>
</feature>
<dbReference type="AlphaFoldDB" id="A0A8H3FJX5"/>
<feature type="transmembrane region" description="Helical" evidence="2">
    <location>
        <begin position="705"/>
        <end position="728"/>
    </location>
</feature>
<dbReference type="InterPro" id="IPR024260">
    <property type="entry name" value="Vac7"/>
</dbReference>
<feature type="compositionally biased region" description="Polar residues" evidence="1">
    <location>
        <begin position="46"/>
        <end position="59"/>
    </location>
</feature>
<dbReference type="Proteomes" id="UP000664521">
    <property type="component" value="Unassembled WGS sequence"/>
</dbReference>
<feature type="compositionally biased region" description="Pro residues" evidence="1">
    <location>
        <begin position="154"/>
        <end position="167"/>
    </location>
</feature>
<feature type="compositionally biased region" description="Polar residues" evidence="1">
    <location>
        <begin position="27"/>
        <end position="38"/>
    </location>
</feature>
<evidence type="ECO:0008006" key="5">
    <source>
        <dbReference type="Google" id="ProtNLM"/>
    </source>
</evidence>
<evidence type="ECO:0000313" key="3">
    <source>
        <dbReference type="EMBL" id="CAF9924152.1"/>
    </source>
</evidence>
<gene>
    <name evidence="3" type="ORF">HETSPECPRED_005509</name>
</gene>
<organism evidence="3 4">
    <name type="scientific">Heterodermia speciosa</name>
    <dbReference type="NCBI Taxonomy" id="116794"/>
    <lineage>
        <taxon>Eukaryota</taxon>
        <taxon>Fungi</taxon>
        <taxon>Dikarya</taxon>
        <taxon>Ascomycota</taxon>
        <taxon>Pezizomycotina</taxon>
        <taxon>Lecanoromycetes</taxon>
        <taxon>OSLEUM clade</taxon>
        <taxon>Lecanoromycetidae</taxon>
        <taxon>Caliciales</taxon>
        <taxon>Physciaceae</taxon>
        <taxon>Heterodermia</taxon>
    </lineage>
</organism>
<reference evidence="3" key="1">
    <citation type="submission" date="2021-03" db="EMBL/GenBank/DDBJ databases">
        <authorList>
            <person name="Tagirdzhanova G."/>
        </authorList>
    </citation>
    <scope>NUCLEOTIDE SEQUENCE</scope>
</reference>
<sequence length="966" mass="103819">MASSKDKPVGEVEPPEQSHSTTDHDSAGTNNSQQTPSASPGPLKRASTTPVLSAASSPKPSRESSPIRPQLKPAVSANSRTTRSRKNSQEFSPSRAPSTAGSNIPSVPSAAAIQRALSVAGTPQLLSSVSQDIKGDASKTQRPGKGLSGLPQPNGNPPRVKSPPPSVPAKTSNPPPRKTESAPTAPSIVLERATPSNRSSLDSQIEGDKDATSPGMRTPARGISGTGPTLETVQENSLPSTPITGRGPIGGSAGQGEHPARTKENPEEEASSKGKAESGSDSGGRKDTRGKDDGKNTAKPGPAANSSKPQIMHSKKSITQLLPSKAKVQEGTAKNMIVETETVSTIPQVALGGGAGERNITGRTDTGGSLRLKPSNETIRPKKEKKRAARKAPSVSAGTGVFKSRRFHHHHIYSRPPSFDESMIASPTSPMSSQFPMSYSYDPKSATLTTADIDPDLRPQWTAPLLTFPRGRTASSKADIFEAKVASAVDQTNSSDSEETFVYESNPPEPLSARPHRFHSRTPSATSMASQIDQYGARNRQDVSHSIAGKKSMKFANNSYHSFGLQDEQGTVRGPGQGGRAGNASHHHHIGRFGRNGNGHTSLFDNDSPFSNSSRQQQRTPTGHAARVSSRPTTPRSPHTSRAPGTPRKAEEALLYDLEGEGADDERAPLIGAVRTGKNRRRPYTGTLRTSYAVENKDYRLCHRITAWTSLGGLLVLVIAAIIVSLYLCSKPLLQIRVDSIQNVLASEQEIMLDLHVHAVNPNIIAVQVTDLDINIFAKSKHVGTSALWRNGRLHDTDNQSSQGPKSQESDRFKSRHRTSLHEHYHTWDGVDEGTDPIEDPESDAQTMLLGRIFEFDSPLLFEPSPIRHLSSSSVGEVRLAKPGNKTEEGGTERWEKVILHDFELIVRGVIRYSLPISSRTRSATIGASVIVRPSDGLNKRGPLIISRPQHPYPARSNVPVRRKKG</sequence>
<evidence type="ECO:0000313" key="4">
    <source>
        <dbReference type="Proteomes" id="UP000664521"/>
    </source>
</evidence>
<dbReference type="GO" id="GO:0010513">
    <property type="term" value="P:positive regulation of phosphatidylinositol biosynthetic process"/>
    <property type="evidence" value="ECO:0007669"/>
    <property type="project" value="TreeGrafter"/>
</dbReference>
<feature type="compositionally biased region" description="Polar residues" evidence="1">
    <location>
        <begin position="598"/>
        <end position="621"/>
    </location>
</feature>
<evidence type="ECO:0000256" key="2">
    <source>
        <dbReference type="SAM" id="Phobius"/>
    </source>
</evidence>
<comment type="caution">
    <text evidence="3">The sequence shown here is derived from an EMBL/GenBank/DDBJ whole genome shotgun (WGS) entry which is preliminary data.</text>
</comment>
<dbReference type="EMBL" id="CAJPDS010000035">
    <property type="protein sequence ID" value="CAF9924152.1"/>
    <property type="molecule type" value="Genomic_DNA"/>
</dbReference>
<dbReference type="GO" id="GO:0070772">
    <property type="term" value="C:PAS complex"/>
    <property type="evidence" value="ECO:0007669"/>
    <property type="project" value="TreeGrafter"/>
</dbReference>
<name>A0A8H3FJX5_9LECA</name>
<feature type="compositionally biased region" description="Polar residues" evidence="1">
    <location>
        <begin position="630"/>
        <end position="640"/>
    </location>
</feature>
<feature type="region of interest" description="Disordered" evidence="1">
    <location>
        <begin position="565"/>
        <end position="650"/>
    </location>
</feature>
<feature type="region of interest" description="Disordered" evidence="1">
    <location>
        <begin position="129"/>
        <end position="329"/>
    </location>
</feature>
<feature type="region of interest" description="Disordered" evidence="1">
    <location>
        <begin position="792"/>
        <end position="816"/>
    </location>
</feature>
<dbReference type="Pfam" id="PF12751">
    <property type="entry name" value="Vac7"/>
    <property type="match status" value="2"/>
</dbReference>
<dbReference type="PANTHER" id="PTHR28258:SF1">
    <property type="entry name" value="VACUOLAR SEGREGATION PROTEIN 7"/>
    <property type="match status" value="1"/>
</dbReference>
<dbReference type="OrthoDB" id="1204at2759"/>
<dbReference type="GO" id="GO:0000329">
    <property type="term" value="C:fungal-type vacuole membrane"/>
    <property type="evidence" value="ECO:0007669"/>
    <property type="project" value="TreeGrafter"/>
</dbReference>
<proteinExistence type="predicted"/>
<keyword evidence="2" id="KW-0472">Membrane</keyword>
<protein>
    <recommendedName>
        <fullName evidence="5">Phospholipid metabolism enzyme regulator</fullName>
    </recommendedName>
</protein>
<dbReference type="PANTHER" id="PTHR28258">
    <property type="entry name" value="VACUOLAR SEGREGATION PROTEIN 7"/>
    <property type="match status" value="1"/>
</dbReference>
<keyword evidence="4" id="KW-1185">Reference proteome</keyword>
<feature type="compositionally biased region" description="Polar residues" evidence="1">
    <location>
        <begin position="194"/>
        <end position="203"/>
    </location>
</feature>